<proteinExistence type="predicted"/>
<gene>
    <name evidence="1" type="ORF">Poly41_21000</name>
</gene>
<sequence length="434" mass="49475">MNRTSRRSLGILFWCLITLSLFYAYSATTRSSGSDHRNEFAAFLFGNSTHLVASDPTKTLQKYDPVFRQTEEGVWKQSGYVTGLRSEGSSANRIGLTWYDPTLSASEFELVYYRNAGRLEDVVRIMLPAEKRLRIQQQLAAAFNAHGQEFSNAFVPLVQQSIEESLPVIEEEFRKSIARHHAEVEHLADRWNDEVVSDRLIPLARQEILPIVRQHGQPTAEAIGRDVWNRASVWRFGWRAVYDRAPLPEQNLVQEEWRRFVEQEAVPVFERHVDEIVESVQKILAETAANPKVRSELADVLKQLSNDPEAQALVKAVLKETLVDNQNVRQVWGRVWQSDEAKQAIEMAGERMEPVVRKIGDELFGSQQTGIDPMFARVLRNQIFGKDRRWLVARHRTDTASEELIQIVKATDSMVYPVVYLASETGSGSEGGRP</sequence>
<dbReference type="AlphaFoldDB" id="A0A5C6DTR3"/>
<name>A0A5C6DTR3_9BACT</name>
<accession>A0A5C6DTR3</accession>
<dbReference type="OrthoDB" id="281924at2"/>
<organism evidence="1 2">
    <name type="scientific">Novipirellula artificiosorum</name>
    <dbReference type="NCBI Taxonomy" id="2528016"/>
    <lineage>
        <taxon>Bacteria</taxon>
        <taxon>Pseudomonadati</taxon>
        <taxon>Planctomycetota</taxon>
        <taxon>Planctomycetia</taxon>
        <taxon>Pirellulales</taxon>
        <taxon>Pirellulaceae</taxon>
        <taxon>Novipirellula</taxon>
    </lineage>
</organism>
<dbReference type="Proteomes" id="UP000319143">
    <property type="component" value="Unassembled WGS sequence"/>
</dbReference>
<dbReference type="RefSeq" id="WP_146526008.1">
    <property type="nucleotide sequence ID" value="NZ_SJPV01000003.1"/>
</dbReference>
<comment type="caution">
    <text evidence="1">The sequence shown here is derived from an EMBL/GenBank/DDBJ whole genome shotgun (WGS) entry which is preliminary data.</text>
</comment>
<reference evidence="1 2" key="1">
    <citation type="submission" date="2019-02" db="EMBL/GenBank/DDBJ databases">
        <title>Deep-cultivation of Planctomycetes and their phenomic and genomic characterization uncovers novel biology.</title>
        <authorList>
            <person name="Wiegand S."/>
            <person name="Jogler M."/>
            <person name="Boedeker C."/>
            <person name="Pinto D."/>
            <person name="Vollmers J."/>
            <person name="Rivas-Marin E."/>
            <person name="Kohn T."/>
            <person name="Peeters S.H."/>
            <person name="Heuer A."/>
            <person name="Rast P."/>
            <person name="Oberbeckmann S."/>
            <person name="Bunk B."/>
            <person name="Jeske O."/>
            <person name="Meyerdierks A."/>
            <person name="Storesund J.E."/>
            <person name="Kallscheuer N."/>
            <person name="Luecker S."/>
            <person name="Lage O.M."/>
            <person name="Pohl T."/>
            <person name="Merkel B.J."/>
            <person name="Hornburger P."/>
            <person name="Mueller R.-W."/>
            <person name="Bruemmer F."/>
            <person name="Labrenz M."/>
            <person name="Spormann A.M."/>
            <person name="Op Den Camp H."/>
            <person name="Overmann J."/>
            <person name="Amann R."/>
            <person name="Jetten M.S.M."/>
            <person name="Mascher T."/>
            <person name="Medema M.H."/>
            <person name="Devos D.P."/>
            <person name="Kaster A.-K."/>
            <person name="Ovreas L."/>
            <person name="Rohde M."/>
            <person name="Galperin M.Y."/>
            <person name="Jogler C."/>
        </authorList>
    </citation>
    <scope>NUCLEOTIDE SEQUENCE [LARGE SCALE GENOMIC DNA]</scope>
    <source>
        <strain evidence="1 2">Poly41</strain>
    </source>
</reference>
<evidence type="ECO:0000313" key="1">
    <source>
        <dbReference type="EMBL" id="TWU39277.1"/>
    </source>
</evidence>
<evidence type="ECO:0000313" key="2">
    <source>
        <dbReference type="Proteomes" id="UP000319143"/>
    </source>
</evidence>
<protein>
    <submittedName>
        <fullName evidence="1">Uncharacterized protein</fullName>
    </submittedName>
</protein>
<keyword evidence="2" id="KW-1185">Reference proteome</keyword>
<dbReference type="EMBL" id="SJPV01000003">
    <property type="protein sequence ID" value="TWU39277.1"/>
    <property type="molecule type" value="Genomic_DNA"/>
</dbReference>